<keyword evidence="6" id="KW-1185">Reference proteome</keyword>
<evidence type="ECO:0000256" key="2">
    <source>
        <dbReference type="ARBA" id="ARBA00011643"/>
    </source>
</evidence>
<gene>
    <name evidence="5" type="ORF">QUW44_05410</name>
</gene>
<dbReference type="InterPro" id="IPR036069">
    <property type="entry name" value="DUF34/NIF3_sf"/>
</dbReference>
<dbReference type="InterPro" id="IPR002678">
    <property type="entry name" value="DUF34/NIF3"/>
</dbReference>
<dbReference type="Gene3D" id="3.40.1390.30">
    <property type="entry name" value="NIF3 (NGG1p interacting factor 3)-like"/>
    <property type="match status" value="2"/>
</dbReference>
<sequence>MISGTTLIQHFERFASPQLAEKWDHVGLQVGDPDRPIKKLMTTLDTRPETVQEAIDQGVDFIFAHHPAMFHPAKDLDTRNPQNAMYAQLLAHHITVYAAHTNLDTANGGMNDWLAAQLHLSNCQPLVPAGNDPVSGQPVGMGRIGDFAGSMNAADFARYCMRIFNVSGLRLIVNPADRDRLIHRVAVLGGAGQDFYQRAVELGADAYVTGDVSYHFAHDMIANHLTVVDPGHHIEAVCEHGLAQLIRQWQQENGWDFEVIENRINTDPFTLMTAADKK</sequence>
<dbReference type="EMBL" id="JAUDDW010000016">
    <property type="protein sequence ID" value="MDM8266595.1"/>
    <property type="molecule type" value="Genomic_DNA"/>
</dbReference>
<organism evidence="5 6">
    <name type="scientific">Limosilactobacillus pontis</name>
    <dbReference type="NCBI Taxonomy" id="35787"/>
    <lineage>
        <taxon>Bacteria</taxon>
        <taxon>Bacillati</taxon>
        <taxon>Bacillota</taxon>
        <taxon>Bacilli</taxon>
        <taxon>Lactobacillales</taxon>
        <taxon>Lactobacillaceae</taxon>
        <taxon>Limosilactobacillus</taxon>
    </lineage>
</organism>
<reference evidence="6" key="1">
    <citation type="submission" date="2023-06" db="EMBL/GenBank/DDBJ databases">
        <title>Identification and characterization of horizontal gene transfer across gut microbiota members of farm animals based on homology search.</title>
        <authorList>
            <person name="Zeman M."/>
            <person name="Kubasova T."/>
            <person name="Jahodarova E."/>
            <person name="Nykrynova M."/>
            <person name="Rychlik I."/>
        </authorList>
    </citation>
    <scope>NUCLEOTIDE SEQUENCE [LARGE SCALE GENOMIC DNA]</scope>
    <source>
        <strain evidence="6">161_Gplus</strain>
    </source>
</reference>
<dbReference type="Proteomes" id="UP001529343">
    <property type="component" value="Unassembled WGS sequence"/>
</dbReference>
<comment type="similarity">
    <text evidence="1">Belongs to the GTP cyclohydrolase I type 2/NIF3 family.</text>
</comment>
<dbReference type="NCBIfam" id="TIGR00486">
    <property type="entry name" value="YbgI_SA1388"/>
    <property type="match status" value="1"/>
</dbReference>
<protein>
    <recommendedName>
        <fullName evidence="3">GTP cyclohydrolase 1 type 2 homolog</fullName>
    </recommendedName>
</protein>
<evidence type="ECO:0000313" key="6">
    <source>
        <dbReference type="Proteomes" id="UP001529343"/>
    </source>
</evidence>
<evidence type="ECO:0000256" key="3">
    <source>
        <dbReference type="ARBA" id="ARBA00022112"/>
    </source>
</evidence>
<name>A0ABT7UY10_9LACO</name>
<accession>A0ABT7UY10</accession>
<dbReference type="Pfam" id="PF01784">
    <property type="entry name" value="DUF34_NIF3"/>
    <property type="match status" value="1"/>
</dbReference>
<evidence type="ECO:0000256" key="1">
    <source>
        <dbReference type="ARBA" id="ARBA00006964"/>
    </source>
</evidence>
<evidence type="ECO:0000256" key="4">
    <source>
        <dbReference type="ARBA" id="ARBA00022723"/>
    </source>
</evidence>
<dbReference type="RefSeq" id="WP_289576010.1">
    <property type="nucleotide sequence ID" value="NZ_JAUDDW010000016.1"/>
</dbReference>
<evidence type="ECO:0000313" key="5">
    <source>
        <dbReference type="EMBL" id="MDM8266595.1"/>
    </source>
</evidence>
<comment type="subunit">
    <text evidence="2">Homohexamer.</text>
</comment>
<dbReference type="PANTHER" id="PTHR13799:SF14">
    <property type="entry name" value="GTP CYCLOHYDROLASE 1 TYPE 2 HOMOLOG"/>
    <property type="match status" value="1"/>
</dbReference>
<dbReference type="PANTHER" id="PTHR13799">
    <property type="entry name" value="NGG1 INTERACTING FACTOR 3"/>
    <property type="match status" value="1"/>
</dbReference>
<keyword evidence="4" id="KW-0479">Metal-binding</keyword>
<comment type="caution">
    <text evidence="5">The sequence shown here is derived from an EMBL/GenBank/DDBJ whole genome shotgun (WGS) entry which is preliminary data.</text>
</comment>
<dbReference type="SUPFAM" id="SSF102705">
    <property type="entry name" value="NIF3 (NGG1p interacting factor 3)-like"/>
    <property type="match status" value="1"/>
</dbReference>
<proteinExistence type="inferred from homology"/>